<dbReference type="PRINTS" id="PR00047">
    <property type="entry name" value="STROIDFINGER"/>
</dbReference>
<dbReference type="FunFam" id="3.30.50.10:FF:000006">
    <property type="entry name" value="Nuclear receptor subfamily 5 group A member"/>
    <property type="match status" value="1"/>
</dbReference>
<name>A0A2C9K6E8_BIOGL</name>
<feature type="region of interest" description="Disordered" evidence="10">
    <location>
        <begin position="94"/>
        <end position="123"/>
    </location>
</feature>
<dbReference type="KEGG" id="bgt:106053161"/>
<dbReference type="InterPro" id="IPR001628">
    <property type="entry name" value="Znf_hrmn_rcpt"/>
</dbReference>
<gene>
    <name evidence="13" type="primary">106053161</name>
</gene>
<keyword evidence="6" id="KW-0238">DNA-binding</keyword>
<dbReference type="PROSITE" id="PS51843">
    <property type="entry name" value="NR_LBD"/>
    <property type="match status" value="1"/>
</dbReference>
<proteinExistence type="predicted"/>
<dbReference type="STRING" id="6526.A0A2C9K6E8"/>
<dbReference type="GO" id="GO:0003700">
    <property type="term" value="F:DNA-binding transcription factor activity"/>
    <property type="evidence" value="ECO:0007669"/>
    <property type="project" value="InterPro"/>
</dbReference>
<protein>
    <submittedName>
        <fullName evidence="13">Uncharacterized protein</fullName>
    </submittedName>
</protein>
<dbReference type="GO" id="GO:0043565">
    <property type="term" value="F:sequence-specific DNA binding"/>
    <property type="evidence" value="ECO:0007669"/>
    <property type="project" value="InterPro"/>
</dbReference>
<dbReference type="OrthoDB" id="5771769at2759"/>
<dbReference type="GO" id="GO:0005634">
    <property type="term" value="C:nucleus"/>
    <property type="evidence" value="ECO:0007669"/>
    <property type="project" value="UniProtKB-SubCell"/>
</dbReference>
<evidence type="ECO:0000313" key="13">
    <source>
        <dbReference type="EnsemblMetazoa" id="BGLB014038-PB"/>
    </source>
</evidence>
<dbReference type="EnsemblMetazoa" id="BGLB014038-RB">
    <property type="protein sequence ID" value="BGLB014038-PB"/>
    <property type="gene ID" value="BGLB014038"/>
</dbReference>
<comment type="subcellular location">
    <subcellularLocation>
        <location evidence="1">Nucleus</location>
    </subcellularLocation>
</comment>
<dbReference type="SUPFAM" id="SSF48508">
    <property type="entry name" value="Nuclear receptor ligand-binding domain"/>
    <property type="match status" value="1"/>
</dbReference>
<evidence type="ECO:0000313" key="14">
    <source>
        <dbReference type="Proteomes" id="UP000076420"/>
    </source>
</evidence>
<evidence type="ECO:0000256" key="6">
    <source>
        <dbReference type="ARBA" id="ARBA00023125"/>
    </source>
</evidence>
<evidence type="ECO:0000256" key="8">
    <source>
        <dbReference type="ARBA" id="ARBA00023170"/>
    </source>
</evidence>
<reference evidence="13" key="1">
    <citation type="submission" date="2020-05" db="UniProtKB">
        <authorList>
            <consortium name="EnsemblMetazoa"/>
        </authorList>
    </citation>
    <scope>IDENTIFICATION</scope>
    <source>
        <strain evidence="13">BB02</strain>
    </source>
</reference>
<dbReference type="VEuPathDB" id="VectorBase:BGLB014038"/>
<dbReference type="Gene3D" id="1.10.565.10">
    <property type="entry name" value="Retinoid X Receptor"/>
    <property type="match status" value="1"/>
</dbReference>
<feature type="domain" description="Nuclear receptor" evidence="11">
    <location>
        <begin position="20"/>
        <end position="95"/>
    </location>
</feature>
<dbReference type="AlphaFoldDB" id="A0A2C9K6E8"/>
<dbReference type="SMART" id="SM00399">
    <property type="entry name" value="ZnF_C4"/>
    <property type="match status" value="1"/>
</dbReference>
<evidence type="ECO:0000259" key="12">
    <source>
        <dbReference type="PROSITE" id="PS51843"/>
    </source>
</evidence>
<dbReference type="RefSeq" id="XP_013064092.2">
    <property type="nucleotide sequence ID" value="XM_013208638.2"/>
</dbReference>
<dbReference type="PANTHER" id="PTHR24083">
    <property type="entry name" value="NUCLEAR HORMONE RECEPTOR"/>
    <property type="match status" value="1"/>
</dbReference>
<evidence type="ECO:0000259" key="11">
    <source>
        <dbReference type="PROSITE" id="PS51030"/>
    </source>
</evidence>
<sequence length="424" mass="47688">MYALFNVHKLVIPGRTLPVPVSCEVCGDKSYGKHYGVYCCDGCSCFFKRSIRKNITYSCIGKGSCLIDKARRNWCPHCRLQKCFAVNMNRNAVQEERGPRKNKGTKKNTAARRNILLPASPSPSSSSVAPFAPLGVGSYITHSMTSPLAWGSYLSAFRPVPPKPQGMLPWQPGSSFPGFLLGEMSGDVIKLPVTAPELLHVQDPGDAEQFFKSTLQQILLATFRRAQYNQLFRLLHPHDQIVLLELRWAELFLLTASYWPVDVAKLINKLRDKSGSKKQGLADFRVNEDLQRVIASWQAAQADLTELSILETIVLLRYEQKDRLLEAKRVDLFQDQSQLALFHYCSYSQQQHLLQHRQTAIGALGRSFHHQQMSGSACGCGACGQRFGKLLLLLPLLSTVSRSDLERDMFLDTNIRRLIKSVFT</sequence>
<dbReference type="InterPro" id="IPR035500">
    <property type="entry name" value="NHR-like_dom_sf"/>
</dbReference>
<accession>A0A2C9K6E8</accession>
<dbReference type="InterPro" id="IPR050274">
    <property type="entry name" value="Nuclear_hormone_rcpt_NR2"/>
</dbReference>
<dbReference type="CDD" id="cd06957">
    <property type="entry name" value="NR_DBD_PNR_like_2"/>
    <property type="match status" value="1"/>
</dbReference>
<keyword evidence="4" id="KW-0862">Zinc</keyword>
<evidence type="ECO:0000256" key="10">
    <source>
        <dbReference type="SAM" id="MobiDB-lite"/>
    </source>
</evidence>
<dbReference type="PROSITE" id="PS51030">
    <property type="entry name" value="NUCLEAR_REC_DBD_2"/>
    <property type="match status" value="1"/>
</dbReference>
<evidence type="ECO:0000256" key="2">
    <source>
        <dbReference type="ARBA" id="ARBA00022723"/>
    </source>
</evidence>
<dbReference type="Pfam" id="PF00105">
    <property type="entry name" value="zf-C4"/>
    <property type="match status" value="1"/>
</dbReference>
<evidence type="ECO:0000256" key="5">
    <source>
        <dbReference type="ARBA" id="ARBA00023015"/>
    </source>
</evidence>
<dbReference type="GO" id="GO:0008270">
    <property type="term" value="F:zinc ion binding"/>
    <property type="evidence" value="ECO:0007669"/>
    <property type="project" value="UniProtKB-KW"/>
</dbReference>
<evidence type="ECO:0000256" key="1">
    <source>
        <dbReference type="ARBA" id="ARBA00004123"/>
    </source>
</evidence>
<dbReference type="Gene3D" id="3.30.50.10">
    <property type="entry name" value="Erythroid Transcription Factor GATA-1, subunit A"/>
    <property type="match status" value="1"/>
</dbReference>
<dbReference type="PROSITE" id="PS00031">
    <property type="entry name" value="NUCLEAR_REC_DBD_1"/>
    <property type="match status" value="1"/>
</dbReference>
<dbReference type="InterPro" id="IPR001723">
    <property type="entry name" value="Nuclear_hrmn_rcpt"/>
</dbReference>
<feature type="compositionally biased region" description="Basic residues" evidence="10">
    <location>
        <begin position="100"/>
        <end position="110"/>
    </location>
</feature>
<keyword evidence="7" id="KW-0804">Transcription</keyword>
<keyword evidence="5" id="KW-0805">Transcription regulation</keyword>
<dbReference type="InterPro" id="IPR013088">
    <property type="entry name" value="Znf_NHR/GATA"/>
</dbReference>
<keyword evidence="3" id="KW-0863">Zinc-finger</keyword>
<dbReference type="SUPFAM" id="SSF57716">
    <property type="entry name" value="Glucocorticoid receptor-like (DNA-binding domain)"/>
    <property type="match status" value="1"/>
</dbReference>
<organism evidence="13 14">
    <name type="scientific">Biomphalaria glabrata</name>
    <name type="common">Bloodfluke planorb</name>
    <name type="synonym">Freshwater snail</name>
    <dbReference type="NCBI Taxonomy" id="6526"/>
    <lineage>
        <taxon>Eukaryota</taxon>
        <taxon>Metazoa</taxon>
        <taxon>Spiralia</taxon>
        <taxon>Lophotrochozoa</taxon>
        <taxon>Mollusca</taxon>
        <taxon>Gastropoda</taxon>
        <taxon>Heterobranchia</taxon>
        <taxon>Euthyneura</taxon>
        <taxon>Panpulmonata</taxon>
        <taxon>Hygrophila</taxon>
        <taxon>Lymnaeoidea</taxon>
        <taxon>Planorbidae</taxon>
        <taxon>Biomphalaria</taxon>
    </lineage>
</organism>
<evidence type="ECO:0000256" key="7">
    <source>
        <dbReference type="ARBA" id="ARBA00023163"/>
    </source>
</evidence>
<evidence type="ECO:0000256" key="3">
    <source>
        <dbReference type="ARBA" id="ARBA00022771"/>
    </source>
</evidence>
<dbReference type="Proteomes" id="UP000076420">
    <property type="component" value="Unassembled WGS sequence"/>
</dbReference>
<dbReference type="InterPro" id="IPR000536">
    <property type="entry name" value="Nucl_hrmn_rcpt_lig-bd"/>
</dbReference>
<feature type="domain" description="NR LBD" evidence="12">
    <location>
        <begin position="184"/>
        <end position="424"/>
    </location>
</feature>
<dbReference type="VEuPathDB" id="VectorBase:BGLAX_039529"/>
<evidence type="ECO:0000256" key="4">
    <source>
        <dbReference type="ARBA" id="ARBA00022833"/>
    </source>
</evidence>
<dbReference type="PRINTS" id="PR00398">
    <property type="entry name" value="STRDHORMONER"/>
</dbReference>
<dbReference type="Pfam" id="PF00104">
    <property type="entry name" value="Hormone_recep"/>
    <property type="match status" value="1"/>
</dbReference>
<evidence type="ECO:0000256" key="9">
    <source>
        <dbReference type="ARBA" id="ARBA00023242"/>
    </source>
</evidence>
<keyword evidence="8" id="KW-0675">Receptor</keyword>
<keyword evidence="9" id="KW-0539">Nucleus</keyword>
<keyword evidence="2" id="KW-0479">Metal-binding</keyword>